<keyword evidence="2" id="KW-1185">Reference proteome</keyword>
<gene>
    <name evidence="1" type="ORF">EDD62_0952</name>
</gene>
<dbReference type="Proteomes" id="UP000277108">
    <property type="component" value="Unassembled WGS sequence"/>
</dbReference>
<name>A0A3N5C7G8_9BACL</name>
<proteinExistence type="predicted"/>
<accession>A0A3N5C7G8</accession>
<sequence>MSNVKFKFELGVSGQDASSSAISKLINPSNTNTKQGLSMIIPICDEQNVQMIIQNIEKIRKLNPSIQCIFICHRYEAYNELTTHLSQSVHIVTMVESNSIHHIFNKGLDLISRTHAMLIDTDEYIDFDSLSNELASLDSNTVYPLTHFKVEDKRQLIDNKSNQMLENTYFNSIFDSFIKEEIKEQEVSNVNPAALNHDVSSQSEIEETSHDSSEAFVHPYLNKIVTTLEDEKSVNHKAEKGIYPKELIFERLLKLTGIIIPSKMFSMFKLSDAQDIEVSKRLFAVEVLTASHYTVDLNSHCGNVISTNKKYFNDFTSRPTSQSALYYLKQLNNILNVRQSFEVTQFIQYEADKVILYLKNLIEQKTNDDQEIIATLKSYNNLSYSTLNKGEAKELVIAYCFPPYIDTSGNVMAKRIAESGEIVDIISNKMDRIRKKDDKLIKLADNYIDTQFEINAPQAFSSWGSISQFTAKGLDQYNTFKHKYSALYSRAMFPASHFLAFEIKRDNPNITWTAEFSDPLHTDVSSNLRYAPIDDLSYVESVKSIMPNGYQELVDDNVFNVCELISFAFADRLIFTNDHQLEYMIERFDPTIQQSIRDRAIVTPHPTPSKESYEMVQSYYSVAPRMINLAYFGNFYDTRGFREIELVCKYLVEAGVNNFMIHVFTNVNSKVIGFRNNSTFKKNIKLNPFVDYFEFLNLTNKMDALLIFDAHTIGIKEMNPYLPSKLSDYIGSKALTWAFVEEGSILSKQQYDNLYITNMNEFSEYANTFKRMNEKWQKSLYKVGMILCNK</sequence>
<reference evidence="1 2" key="1">
    <citation type="submission" date="2018-11" db="EMBL/GenBank/DDBJ databases">
        <title>Genomic Encyclopedia of Type Strains, Phase IV (KMG-IV): sequencing the most valuable type-strain genomes for metagenomic binning, comparative biology and taxonomic classification.</title>
        <authorList>
            <person name="Goeker M."/>
        </authorList>
    </citation>
    <scope>NUCLEOTIDE SEQUENCE [LARGE SCALE GENOMIC DNA]</scope>
    <source>
        <strain evidence="1 2">DSM 29158</strain>
    </source>
</reference>
<dbReference type="AlphaFoldDB" id="A0A3N5C7G8"/>
<dbReference type="EMBL" id="RKRK01000002">
    <property type="protein sequence ID" value="RPF58308.1"/>
    <property type="molecule type" value="Genomic_DNA"/>
</dbReference>
<evidence type="ECO:0000313" key="2">
    <source>
        <dbReference type="Proteomes" id="UP000277108"/>
    </source>
</evidence>
<comment type="caution">
    <text evidence="1">The sequence shown here is derived from an EMBL/GenBank/DDBJ whole genome shotgun (WGS) entry which is preliminary data.</text>
</comment>
<evidence type="ECO:0000313" key="1">
    <source>
        <dbReference type="EMBL" id="RPF58308.1"/>
    </source>
</evidence>
<dbReference type="OrthoDB" id="396512at2"/>
<protein>
    <submittedName>
        <fullName evidence="1">Uncharacterized protein</fullName>
    </submittedName>
</protein>
<organism evidence="1 2">
    <name type="scientific">Abyssicoccus albus</name>
    <dbReference type="NCBI Taxonomy" id="1817405"/>
    <lineage>
        <taxon>Bacteria</taxon>
        <taxon>Bacillati</taxon>
        <taxon>Bacillota</taxon>
        <taxon>Bacilli</taxon>
        <taxon>Bacillales</taxon>
        <taxon>Abyssicoccaceae</taxon>
    </lineage>
</organism>
<dbReference type="RefSeq" id="WP_123807728.1">
    <property type="nucleotide sequence ID" value="NZ_RKRK01000002.1"/>
</dbReference>